<name>A0A3A4R3N5_9BACT</name>
<evidence type="ECO:0000256" key="1">
    <source>
        <dbReference type="ARBA" id="ARBA00004162"/>
    </source>
</evidence>
<evidence type="ECO:0000256" key="8">
    <source>
        <dbReference type="SAM" id="Phobius"/>
    </source>
</evidence>
<dbReference type="GO" id="GO:0022857">
    <property type="term" value="F:transmembrane transporter activity"/>
    <property type="evidence" value="ECO:0007669"/>
    <property type="project" value="InterPro"/>
</dbReference>
<evidence type="ECO:0000313" key="10">
    <source>
        <dbReference type="Proteomes" id="UP000266426"/>
    </source>
</evidence>
<dbReference type="InterPro" id="IPR003400">
    <property type="entry name" value="ExbD"/>
</dbReference>
<dbReference type="Pfam" id="PF02472">
    <property type="entry name" value="ExbD"/>
    <property type="match status" value="1"/>
</dbReference>
<dbReference type="Gene3D" id="3.30.420.270">
    <property type="match status" value="1"/>
</dbReference>
<comment type="subcellular location">
    <subcellularLocation>
        <location evidence="1">Cell membrane</location>
        <topology evidence="1">Single-pass membrane protein</topology>
    </subcellularLocation>
    <subcellularLocation>
        <location evidence="7">Cell membrane</location>
        <topology evidence="7">Single-pass type II membrane protein</topology>
    </subcellularLocation>
</comment>
<evidence type="ECO:0000256" key="7">
    <source>
        <dbReference type="RuleBase" id="RU003879"/>
    </source>
</evidence>
<dbReference type="Proteomes" id="UP000266426">
    <property type="component" value="Unassembled WGS sequence"/>
</dbReference>
<keyword evidence="6 8" id="KW-0472">Membrane</keyword>
<comment type="caution">
    <text evidence="9">The sequence shown here is derived from an EMBL/GenBank/DDBJ whole genome shotgun (WGS) entry which is preliminary data.</text>
</comment>
<evidence type="ECO:0000256" key="4">
    <source>
        <dbReference type="ARBA" id="ARBA00022692"/>
    </source>
</evidence>
<evidence type="ECO:0000256" key="6">
    <source>
        <dbReference type="ARBA" id="ARBA00023136"/>
    </source>
</evidence>
<keyword evidence="5 8" id="KW-1133">Transmembrane helix</keyword>
<keyword evidence="7" id="KW-0653">Protein transport</keyword>
<evidence type="ECO:0000256" key="3">
    <source>
        <dbReference type="ARBA" id="ARBA00022475"/>
    </source>
</evidence>
<sequence length="141" mass="16319">MKFKRRPVRDTGRFDITPLVDVVFLLLIFFMLSSSFILQPGIPVDLPQANETPQHQEENLVVTLTREHQLFFNNERVTFEGLQRRLRSMARKNKDGMLIIKADANTRHGRVVDIMNSARQAGIERMAIATQPEKKNYLPVE</sequence>
<proteinExistence type="inferred from homology"/>
<evidence type="ECO:0000313" key="9">
    <source>
        <dbReference type="EMBL" id="RJP56054.1"/>
    </source>
</evidence>
<keyword evidence="3" id="KW-1003">Cell membrane</keyword>
<comment type="similarity">
    <text evidence="2 7">Belongs to the ExbD/TolR family.</text>
</comment>
<evidence type="ECO:0000256" key="5">
    <source>
        <dbReference type="ARBA" id="ARBA00022989"/>
    </source>
</evidence>
<organism evidence="9 10">
    <name type="scientific">Candidatus Auribacter fodinae</name>
    <dbReference type="NCBI Taxonomy" id="2093366"/>
    <lineage>
        <taxon>Bacteria</taxon>
        <taxon>Pseudomonadati</taxon>
        <taxon>Candidatus Auribacterota</taxon>
        <taxon>Candidatus Auribacteria</taxon>
        <taxon>Candidatus Auribacterales</taxon>
        <taxon>Candidatus Auribacteraceae</taxon>
        <taxon>Candidatus Auribacter</taxon>
    </lineage>
</organism>
<accession>A0A3A4R3N5</accession>
<dbReference type="PANTHER" id="PTHR30558">
    <property type="entry name" value="EXBD MEMBRANE COMPONENT OF PMF-DRIVEN MACROMOLECULE IMPORT SYSTEM"/>
    <property type="match status" value="1"/>
</dbReference>
<feature type="transmembrane region" description="Helical" evidence="8">
    <location>
        <begin position="20"/>
        <end position="38"/>
    </location>
</feature>
<protein>
    <submittedName>
        <fullName evidence="9">Biopolymer transporter ExbD</fullName>
    </submittedName>
</protein>
<gene>
    <name evidence="9" type="ORF">C4541_13140</name>
</gene>
<reference evidence="9 10" key="1">
    <citation type="journal article" date="2017" name="ISME J.">
        <title>Energy and carbon metabolisms in a deep terrestrial subsurface fluid microbial community.</title>
        <authorList>
            <person name="Momper L."/>
            <person name="Jungbluth S.P."/>
            <person name="Lee M.D."/>
            <person name="Amend J.P."/>
        </authorList>
    </citation>
    <scope>NUCLEOTIDE SEQUENCE [LARGE SCALE GENOMIC DNA]</scope>
    <source>
        <strain evidence="9">SURF_26</strain>
    </source>
</reference>
<evidence type="ECO:0000256" key="2">
    <source>
        <dbReference type="ARBA" id="ARBA00005811"/>
    </source>
</evidence>
<dbReference type="GO" id="GO:0005886">
    <property type="term" value="C:plasma membrane"/>
    <property type="evidence" value="ECO:0007669"/>
    <property type="project" value="UniProtKB-SubCell"/>
</dbReference>
<keyword evidence="7" id="KW-0813">Transport</keyword>
<keyword evidence="4 7" id="KW-0812">Transmembrane</keyword>
<dbReference type="EMBL" id="QZJZ01000103">
    <property type="protein sequence ID" value="RJP56054.1"/>
    <property type="molecule type" value="Genomic_DNA"/>
</dbReference>
<dbReference type="GO" id="GO:0015031">
    <property type="term" value="P:protein transport"/>
    <property type="evidence" value="ECO:0007669"/>
    <property type="project" value="UniProtKB-KW"/>
</dbReference>
<dbReference type="AlphaFoldDB" id="A0A3A4R3N5"/>
<dbReference type="PANTHER" id="PTHR30558:SF3">
    <property type="entry name" value="BIOPOLYMER TRANSPORT PROTEIN EXBD-RELATED"/>
    <property type="match status" value="1"/>
</dbReference>